<organism evidence="4">
    <name type="scientific">Oryza punctata</name>
    <name type="common">Red rice</name>
    <dbReference type="NCBI Taxonomy" id="4537"/>
    <lineage>
        <taxon>Eukaryota</taxon>
        <taxon>Viridiplantae</taxon>
        <taxon>Streptophyta</taxon>
        <taxon>Embryophyta</taxon>
        <taxon>Tracheophyta</taxon>
        <taxon>Spermatophyta</taxon>
        <taxon>Magnoliopsida</taxon>
        <taxon>Liliopsida</taxon>
        <taxon>Poales</taxon>
        <taxon>Poaceae</taxon>
        <taxon>BOP clade</taxon>
        <taxon>Oryzoideae</taxon>
        <taxon>Oryzeae</taxon>
        <taxon>Oryzinae</taxon>
        <taxon>Oryza</taxon>
    </lineage>
</organism>
<dbReference type="Proteomes" id="UP000026962">
    <property type="component" value="Chromosome 6"/>
</dbReference>
<accession>A0A0E0L882</accession>
<dbReference type="EnsemblPlants" id="OPUNC06G03940.1">
    <property type="protein sequence ID" value="OPUNC06G03940.1"/>
    <property type="gene ID" value="OPUNC06G03940"/>
</dbReference>
<dbReference type="Gene3D" id="2.80.10.50">
    <property type="match status" value="2"/>
</dbReference>
<sequence length="1002" mass="113419">MELFHHRHHVWLRSREHDLYLHADLADGSSVYLHPHRATVRATWAVQMLHHYMLMLHGAANGRYLAATTSLWAATVARFGLGGNHVTLRDLDWLPMFAAGWFPIRTKKPRATRRLCRSPEAMEQFHDGHHVALRSRTQGTYLRADDDGSGVSMNQDRASVHAAWTVHIHHVNAGDILMLHSAANGRYLATGPGWRRRHLLSGNRASIILRDLDQEVFPPVCWFAIRSGWGDDVLLRHCSWRFRRADDTKWNWNWNSTGVIADMFDSRRRAMWQWVVEAIPPRNSIPRPPNPSPSFGFFARRIWFRRLSQDNEIVWVWMWFTGRSALHLWNQIEGRMGFHPDPNSTMCVRAGTFGQLTPLVTDLPRNNATMVIFVLPPETLAGIGLTCPNKPRAPRAASAARLPERQETKRPAPPLLLADGSAKKARNPRRLRRSSEAMEQFHDGHHVWLRSRVHGTYLRAGEDGSGVSLNQDRASVHAAWAVHILHLDGGDILMLHNAANGRYLAAPRTGWSWNSVNLRDLNQLPSFTVGWFAVTADSGDYVVLRHSSGLFLRADGGNLLRNSVGVIVDMFDFRHREIRQWVVEAIPPRDSMPIFPNPSPTAFSWCHIWYVRASPQGHFRREDWRSLSFHGRSVFHLRNRLASQFHIREPSDAILCVRAGSAGRVIPLVTDLPRNTLVLDIVVITAGTNAALWLRYPNVQKGKLSKTFCFPFHDRHHVWLRSRFHGLYLRADDDGSGVSLGQDRASVHAAWAVHILHVDGGDVLMLHSAANGRYLAASRTGGSWDVHLRDLNRLPKLTVSWYAIRSGYGDDVVMLGHLKSMFFLRPPSGRNPISVNVSASDRGNRIMQWVVEAIPRRDSVPILPNPLPPSAFSGVYRIWYVRANRYGIICPTDWRLFLFYGRSVSNLSTLLAIQLGIRRPSDAILCVRAGFFGRLTPLVTNLPRNNMVLELDIVVITAGTSGKISFCSDRFTYLHVHGIPFVLNLSCTLHCATSVVILLHVL</sequence>
<dbReference type="InterPro" id="IPR007679">
    <property type="entry name" value="DUF569"/>
</dbReference>
<feature type="domain" description="DUF569" evidence="3">
    <location>
        <begin position="877"/>
        <end position="955"/>
    </location>
</feature>
<evidence type="ECO:0000256" key="1">
    <source>
        <dbReference type="SAM" id="MobiDB-lite"/>
    </source>
</evidence>
<dbReference type="HOGENOM" id="CLU_299447_0_0_1"/>
<dbReference type="Gramene" id="OPUNC06G03940.1">
    <property type="protein sequence ID" value="OPUNC06G03940.1"/>
    <property type="gene ID" value="OPUNC06G03940"/>
</dbReference>
<evidence type="ECO:0000313" key="4">
    <source>
        <dbReference type="EnsemblPlants" id="OPUNC06G03940.1"/>
    </source>
</evidence>
<feature type="domain" description="DUF569" evidence="2">
    <location>
        <begin position="122"/>
        <end position="191"/>
    </location>
</feature>
<dbReference type="STRING" id="4537.A0A0E0L882"/>
<evidence type="ECO:0008006" key="6">
    <source>
        <dbReference type="Google" id="ProtNLM"/>
    </source>
</evidence>
<feature type="compositionally biased region" description="Basic residues" evidence="1">
    <location>
        <begin position="423"/>
        <end position="432"/>
    </location>
</feature>
<dbReference type="PANTHER" id="PTHR31205">
    <property type="entry name" value="ACTIN CROSS-LINKING PROTEIN (DUF569)"/>
    <property type="match status" value="1"/>
</dbReference>
<dbReference type="eggNOG" id="ENOG502R28Q">
    <property type="taxonomic scope" value="Eukaryota"/>
</dbReference>
<evidence type="ECO:0000313" key="5">
    <source>
        <dbReference type="Proteomes" id="UP000026962"/>
    </source>
</evidence>
<keyword evidence="5" id="KW-1185">Reference proteome</keyword>
<dbReference type="InterPro" id="IPR008999">
    <property type="entry name" value="Actin-crosslinking"/>
</dbReference>
<feature type="compositionally biased region" description="Low complexity" evidence="1">
    <location>
        <begin position="391"/>
        <end position="401"/>
    </location>
</feature>
<dbReference type="PANTHER" id="PTHR31205:SF94">
    <property type="entry name" value="OS06G0161900 PROTEIN"/>
    <property type="match status" value="1"/>
</dbReference>
<protein>
    <recommendedName>
        <fullName evidence="6">DUF569 domain-containing protein</fullName>
    </recommendedName>
</protein>
<dbReference type="CDD" id="cd23340">
    <property type="entry name" value="beta-trefoil_FSCN_ACP-like"/>
    <property type="match status" value="1"/>
</dbReference>
<proteinExistence type="predicted"/>
<feature type="domain" description="DUF569" evidence="2">
    <location>
        <begin position="438"/>
        <end position="565"/>
    </location>
</feature>
<dbReference type="AlphaFoldDB" id="A0A0E0L882"/>
<dbReference type="Pfam" id="PF22932">
    <property type="entry name" value="Ubiq_DUF_assoc"/>
    <property type="match status" value="3"/>
</dbReference>
<feature type="domain" description="DUF569" evidence="3">
    <location>
        <begin position="607"/>
        <end position="684"/>
    </location>
</feature>
<dbReference type="InterPro" id="IPR054726">
    <property type="entry name" value="Ubiq_DUF569-assoc"/>
</dbReference>
<dbReference type="SUPFAM" id="SSF50405">
    <property type="entry name" value="Actin-crosslinking proteins"/>
    <property type="match status" value="3"/>
</dbReference>
<dbReference type="Pfam" id="PF04601">
    <property type="entry name" value="DUF569"/>
    <property type="match status" value="2"/>
</dbReference>
<evidence type="ECO:0000259" key="3">
    <source>
        <dbReference type="Pfam" id="PF22932"/>
    </source>
</evidence>
<feature type="domain" description="DUF569" evidence="3">
    <location>
        <begin position="299"/>
        <end position="375"/>
    </location>
</feature>
<reference evidence="4" key="2">
    <citation type="submission" date="2018-05" db="EMBL/GenBank/DDBJ databases">
        <title>OpunRS2 (Oryza punctata Reference Sequence Version 2).</title>
        <authorList>
            <person name="Zhang J."/>
            <person name="Kudrna D."/>
            <person name="Lee S."/>
            <person name="Talag J."/>
            <person name="Welchert J."/>
            <person name="Wing R.A."/>
        </authorList>
    </citation>
    <scope>NUCLEOTIDE SEQUENCE [LARGE SCALE GENOMIC DNA]</scope>
</reference>
<reference evidence="4" key="1">
    <citation type="submission" date="2015-04" db="UniProtKB">
        <authorList>
            <consortium name="EnsemblPlants"/>
        </authorList>
    </citation>
    <scope>IDENTIFICATION</scope>
</reference>
<feature type="region of interest" description="Disordered" evidence="1">
    <location>
        <begin position="391"/>
        <end position="436"/>
    </location>
</feature>
<name>A0A0E0L882_ORYPU</name>
<evidence type="ECO:0000259" key="2">
    <source>
        <dbReference type="Pfam" id="PF04601"/>
    </source>
</evidence>